<keyword evidence="9" id="KW-1185">Reference proteome</keyword>
<gene>
    <name evidence="8" type="ORF">MW290_04665</name>
</gene>
<evidence type="ECO:0000256" key="5">
    <source>
        <dbReference type="SAM" id="MobiDB-lite"/>
    </source>
</evidence>
<dbReference type="NCBIfam" id="TIGR01352">
    <property type="entry name" value="tonB_Cterm"/>
    <property type="match status" value="1"/>
</dbReference>
<evidence type="ECO:0000256" key="4">
    <source>
        <dbReference type="ARBA" id="ARBA00023136"/>
    </source>
</evidence>
<keyword evidence="4" id="KW-0472">Membrane</keyword>
<evidence type="ECO:0000259" key="7">
    <source>
        <dbReference type="PROSITE" id="PS52015"/>
    </source>
</evidence>
<evidence type="ECO:0000256" key="1">
    <source>
        <dbReference type="ARBA" id="ARBA00004167"/>
    </source>
</evidence>
<evidence type="ECO:0000256" key="6">
    <source>
        <dbReference type="SAM" id="SignalP"/>
    </source>
</evidence>
<dbReference type="PROSITE" id="PS51257">
    <property type="entry name" value="PROKAR_LIPOPROTEIN"/>
    <property type="match status" value="1"/>
</dbReference>
<reference evidence="8" key="1">
    <citation type="submission" date="2022-05" db="EMBL/GenBank/DDBJ databases">
        <title>An RpoN-dependent PEP-CTERM gene is involved in floc formation of an Aquincola tertiaricarbonis strain.</title>
        <authorList>
            <person name="Qiu D."/>
            <person name="Xia M."/>
        </authorList>
    </citation>
    <scope>NUCLEOTIDE SEQUENCE</scope>
    <source>
        <strain evidence="8">RN12</strain>
    </source>
</reference>
<dbReference type="EMBL" id="CP097635">
    <property type="protein sequence ID" value="URI07884.1"/>
    <property type="molecule type" value="Genomic_DNA"/>
</dbReference>
<dbReference type="Gene3D" id="3.30.1150.10">
    <property type="match status" value="1"/>
</dbReference>
<dbReference type="InterPro" id="IPR037682">
    <property type="entry name" value="TonB_C"/>
</dbReference>
<keyword evidence="6" id="KW-0732">Signal</keyword>
<protein>
    <submittedName>
        <fullName evidence="8">Energy transducer TonB</fullName>
    </submittedName>
</protein>
<dbReference type="PROSITE" id="PS52015">
    <property type="entry name" value="TONB_CTD"/>
    <property type="match status" value="1"/>
</dbReference>
<dbReference type="Pfam" id="PF03544">
    <property type="entry name" value="TonB_C"/>
    <property type="match status" value="1"/>
</dbReference>
<dbReference type="RefSeq" id="WP_250196110.1">
    <property type="nucleotide sequence ID" value="NZ_CP097635.1"/>
</dbReference>
<feature type="domain" description="TonB C-terminal" evidence="7">
    <location>
        <begin position="50"/>
        <end position="149"/>
    </location>
</feature>
<comment type="subcellular location">
    <subcellularLocation>
        <location evidence="1">Membrane</location>
        <topology evidence="1">Single-pass membrane protein</topology>
    </subcellularLocation>
</comment>
<organism evidence="8 9">
    <name type="scientific">Aquincola tertiaricarbonis</name>
    <dbReference type="NCBI Taxonomy" id="391953"/>
    <lineage>
        <taxon>Bacteria</taxon>
        <taxon>Pseudomonadati</taxon>
        <taxon>Pseudomonadota</taxon>
        <taxon>Betaproteobacteria</taxon>
        <taxon>Burkholderiales</taxon>
        <taxon>Sphaerotilaceae</taxon>
        <taxon>Aquincola</taxon>
    </lineage>
</organism>
<evidence type="ECO:0000256" key="3">
    <source>
        <dbReference type="ARBA" id="ARBA00022989"/>
    </source>
</evidence>
<evidence type="ECO:0000313" key="8">
    <source>
        <dbReference type="EMBL" id="URI07884.1"/>
    </source>
</evidence>
<feature type="chain" id="PRO_5047233340" evidence="6">
    <location>
        <begin position="18"/>
        <end position="149"/>
    </location>
</feature>
<feature type="region of interest" description="Disordered" evidence="5">
    <location>
        <begin position="26"/>
        <end position="45"/>
    </location>
</feature>
<feature type="signal peptide" evidence="6">
    <location>
        <begin position="1"/>
        <end position="17"/>
    </location>
</feature>
<dbReference type="SUPFAM" id="SSF74653">
    <property type="entry name" value="TolA/TonB C-terminal domain"/>
    <property type="match status" value="1"/>
</dbReference>
<evidence type="ECO:0000256" key="2">
    <source>
        <dbReference type="ARBA" id="ARBA00022692"/>
    </source>
</evidence>
<dbReference type="InterPro" id="IPR006260">
    <property type="entry name" value="TonB/TolA_C"/>
</dbReference>
<evidence type="ECO:0000313" key="9">
    <source>
        <dbReference type="Proteomes" id="UP001056201"/>
    </source>
</evidence>
<sequence length="149" mass="15869">MSIGFRFLQLAVITPMAALVTSCASTLPTPPGTTPSPAASFGPTVEAKSTARGAQAARLCFAPRYPVEALQADVEGTTRLQLEVSEEGRVLQTTVLRSAGLTGLHKKLDQAAIDSFADCPFRPALDAQGRQVRGAAVVEFQWRIEDAKR</sequence>
<keyword evidence="2" id="KW-0812">Transmembrane</keyword>
<name>A0ABY4S640_AQUTE</name>
<keyword evidence="3" id="KW-1133">Transmembrane helix</keyword>
<proteinExistence type="predicted"/>
<accession>A0ABY4S640</accession>
<dbReference type="Proteomes" id="UP001056201">
    <property type="component" value="Chromosome 1"/>
</dbReference>